<dbReference type="AlphaFoldDB" id="M7BSQ9"/>
<dbReference type="Proteomes" id="UP000031443">
    <property type="component" value="Unassembled WGS sequence"/>
</dbReference>
<reference evidence="4" key="1">
    <citation type="journal article" date="2013" name="Nat. Genet.">
        <title>The draft genomes of soft-shell turtle and green sea turtle yield insights into the development and evolution of the turtle-specific body plan.</title>
        <authorList>
            <person name="Wang Z."/>
            <person name="Pascual-Anaya J."/>
            <person name="Zadissa A."/>
            <person name="Li W."/>
            <person name="Niimura Y."/>
            <person name="Huang Z."/>
            <person name="Li C."/>
            <person name="White S."/>
            <person name="Xiong Z."/>
            <person name="Fang D."/>
            <person name="Wang B."/>
            <person name="Ming Y."/>
            <person name="Chen Y."/>
            <person name="Zheng Y."/>
            <person name="Kuraku S."/>
            <person name="Pignatelli M."/>
            <person name="Herrero J."/>
            <person name="Beal K."/>
            <person name="Nozawa M."/>
            <person name="Li Q."/>
            <person name="Wang J."/>
            <person name="Zhang H."/>
            <person name="Yu L."/>
            <person name="Shigenobu S."/>
            <person name="Wang J."/>
            <person name="Liu J."/>
            <person name="Flicek P."/>
            <person name="Searle S."/>
            <person name="Wang J."/>
            <person name="Kuratani S."/>
            <person name="Yin Y."/>
            <person name="Aken B."/>
            <person name="Zhang G."/>
            <person name="Irie N."/>
        </authorList>
    </citation>
    <scope>NUCLEOTIDE SEQUENCE [LARGE SCALE GENOMIC DNA]</scope>
</reference>
<proteinExistence type="predicted"/>
<keyword evidence="4" id="KW-1185">Reference proteome</keyword>
<feature type="compositionally biased region" description="Basic and acidic residues" evidence="1">
    <location>
        <begin position="156"/>
        <end position="168"/>
    </location>
</feature>
<dbReference type="SUPFAM" id="SSF47616">
    <property type="entry name" value="GST C-terminal domain-like"/>
    <property type="match status" value="1"/>
</dbReference>
<accession>M7BSQ9</accession>
<sequence>MEVPLHFCNLAALPTEQLGGRGGGRMDEGRAALSMALFMGILKDHGQDFLVGNQFSWADVHLLEAILMVEEKKSSVISEFPQLQVKACGVPQIAVEGGSFDSIPGTQEGQQTAAANVSSLPPLSQRLSQIRRRKKRKCDEMFSELMQSSGTEAECMEGHNRRVQESGR</sequence>
<gene>
    <name evidence="3" type="ORF">UY3_02531</name>
</gene>
<evidence type="ECO:0000313" key="4">
    <source>
        <dbReference type="Proteomes" id="UP000031443"/>
    </source>
</evidence>
<evidence type="ECO:0000259" key="2">
    <source>
        <dbReference type="Pfam" id="PF00043"/>
    </source>
</evidence>
<dbReference type="Pfam" id="PF00043">
    <property type="entry name" value="GST_C"/>
    <property type="match status" value="1"/>
</dbReference>
<keyword evidence="3" id="KW-0808">Transferase</keyword>
<dbReference type="InterPro" id="IPR036282">
    <property type="entry name" value="Glutathione-S-Trfase_C_sf"/>
</dbReference>
<protein>
    <submittedName>
        <fullName evidence="3">Glutathione S-transferase 3</fullName>
    </submittedName>
</protein>
<dbReference type="GO" id="GO:0016740">
    <property type="term" value="F:transferase activity"/>
    <property type="evidence" value="ECO:0007669"/>
    <property type="project" value="UniProtKB-KW"/>
</dbReference>
<name>M7BSQ9_CHEMY</name>
<dbReference type="EMBL" id="KB514176">
    <property type="protein sequence ID" value="EMP40234.1"/>
    <property type="molecule type" value="Genomic_DNA"/>
</dbReference>
<dbReference type="InterPro" id="IPR004046">
    <property type="entry name" value="GST_C"/>
</dbReference>
<feature type="domain" description="Glutathione S-transferase C-terminal" evidence="2">
    <location>
        <begin position="35"/>
        <end position="84"/>
    </location>
</feature>
<evidence type="ECO:0000313" key="3">
    <source>
        <dbReference type="EMBL" id="EMP40234.1"/>
    </source>
</evidence>
<dbReference type="Gene3D" id="1.20.1050.10">
    <property type="match status" value="1"/>
</dbReference>
<dbReference type="STRING" id="8469.M7BSQ9"/>
<feature type="region of interest" description="Disordered" evidence="1">
    <location>
        <begin position="149"/>
        <end position="168"/>
    </location>
</feature>
<evidence type="ECO:0000256" key="1">
    <source>
        <dbReference type="SAM" id="MobiDB-lite"/>
    </source>
</evidence>
<organism evidence="3 4">
    <name type="scientific">Chelonia mydas</name>
    <name type="common">Green sea-turtle</name>
    <name type="synonym">Chelonia agassizi</name>
    <dbReference type="NCBI Taxonomy" id="8469"/>
    <lineage>
        <taxon>Eukaryota</taxon>
        <taxon>Metazoa</taxon>
        <taxon>Chordata</taxon>
        <taxon>Craniata</taxon>
        <taxon>Vertebrata</taxon>
        <taxon>Euteleostomi</taxon>
        <taxon>Archelosauria</taxon>
        <taxon>Testudinata</taxon>
        <taxon>Testudines</taxon>
        <taxon>Cryptodira</taxon>
        <taxon>Durocryptodira</taxon>
        <taxon>Americhelydia</taxon>
        <taxon>Chelonioidea</taxon>
        <taxon>Cheloniidae</taxon>
        <taxon>Chelonia</taxon>
    </lineage>
</organism>